<protein>
    <submittedName>
        <fullName evidence="1">Uncharacterized protein</fullName>
    </submittedName>
</protein>
<gene>
    <name evidence="1" type="ORF">J1C50_21065</name>
</gene>
<dbReference type="EMBL" id="JAFLRD010000023">
    <property type="protein sequence ID" value="MBO0418001.1"/>
    <property type="molecule type" value="Genomic_DNA"/>
</dbReference>
<comment type="caution">
    <text evidence="1">The sequence shown here is derived from an EMBL/GenBank/DDBJ whole genome shotgun (WGS) entry which is preliminary data.</text>
</comment>
<keyword evidence="2" id="KW-1185">Reference proteome</keyword>
<proteinExistence type="predicted"/>
<evidence type="ECO:0000313" key="1">
    <source>
        <dbReference type="EMBL" id="MBO0418001.1"/>
    </source>
</evidence>
<name>A0ABS3GSI8_9NEIS</name>
<sequence length="125" mass="13777">MNHLVNYVNAILDAPSPRRARLDGSSQDSWTDQGYTVVAEQSTYVFDDGAVIQRTTEQDDYPAEAACAECWIRYEVIHQPSGDAIQPGHISFNNACREAFWRRYFSPEAPAAPGCGPSASPKQPA</sequence>
<reference evidence="1 2" key="1">
    <citation type="submission" date="2021-03" db="EMBL/GenBank/DDBJ databases">
        <title>First Case of infection caused by Chromobacterium haemolyticum derived from water in China.</title>
        <authorList>
            <person name="Chen J."/>
            <person name="Liu C."/>
        </authorList>
    </citation>
    <scope>NUCLEOTIDE SEQUENCE [LARGE SCALE GENOMIC DNA]</scope>
    <source>
        <strain evidence="1 2">WJ-5</strain>
    </source>
</reference>
<organism evidence="1 2">
    <name type="scientific">Chromobacterium haemolyticum</name>
    <dbReference type="NCBI Taxonomy" id="394935"/>
    <lineage>
        <taxon>Bacteria</taxon>
        <taxon>Pseudomonadati</taxon>
        <taxon>Pseudomonadota</taxon>
        <taxon>Betaproteobacteria</taxon>
        <taxon>Neisseriales</taxon>
        <taxon>Chromobacteriaceae</taxon>
        <taxon>Chromobacterium</taxon>
    </lineage>
</organism>
<dbReference type="RefSeq" id="WP_052051997.1">
    <property type="nucleotide sequence ID" value="NZ_JAEILV010000024.1"/>
</dbReference>
<dbReference type="Proteomes" id="UP000664349">
    <property type="component" value="Unassembled WGS sequence"/>
</dbReference>
<evidence type="ECO:0000313" key="2">
    <source>
        <dbReference type="Proteomes" id="UP000664349"/>
    </source>
</evidence>
<accession>A0ABS3GSI8</accession>